<evidence type="ECO:0000313" key="7">
    <source>
        <dbReference type="Proteomes" id="UP000352698"/>
    </source>
</evidence>
<keyword evidence="1" id="KW-1015">Disulfide bond</keyword>
<dbReference type="NCBIfam" id="TIGR01617">
    <property type="entry name" value="arsC_related"/>
    <property type="match status" value="1"/>
</dbReference>
<evidence type="ECO:0000313" key="6">
    <source>
        <dbReference type="Proteomes" id="UP000253498"/>
    </source>
</evidence>
<evidence type="ECO:0000256" key="3">
    <source>
        <dbReference type="PROSITE-ProRule" id="PRU01282"/>
    </source>
</evidence>
<proteinExistence type="inferred from homology"/>
<dbReference type="SUPFAM" id="SSF52833">
    <property type="entry name" value="Thioredoxin-like"/>
    <property type="match status" value="1"/>
</dbReference>
<dbReference type="PANTHER" id="PTHR30041">
    <property type="entry name" value="ARSENATE REDUCTASE"/>
    <property type="match status" value="1"/>
</dbReference>
<evidence type="ECO:0000313" key="5">
    <source>
        <dbReference type="EMBL" id="VTQ59162.1"/>
    </source>
</evidence>
<dbReference type="EMBL" id="LESJ01000006">
    <property type="protein sequence ID" value="RBT67413.1"/>
    <property type="molecule type" value="Genomic_DNA"/>
</dbReference>
<dbReference type="CDD" id="cd03032">
    <property type="entry name" value="ArsC_Spx"/>
    <property type="match status" value="1"/>
</dbReference>
<protein>
    <submittedName>
        <fullName evidence="5">Glutaredoxin family protein</fullName>
    </submittedName>
</protein>
<dbReference type="RefSeq" id="WP_010720213.1">
    <property type="nucleotide sequence ID" value="NZ_AP027299.1"/>
</dbReference>
<dbReference type="PROSITE" id="PS51353">
    <property type="entry name" value="ARSC"/>
    <property type="match status" value="1"/>
</dbReference>
<dbReference type="PANTHER" id="PTHR30041:SF8">
    <property type="entry name" value="PROTEIN YFFB"/>
    <property type="match status" value="1"/>
</dbReference>
<accession>A0A1V8XAJ9</accession>
<sequence>MKVYGSAHCVTCLKAKQWLEEHHLSYQFIDLDQRELTVKEAKELCGFENVHAERLFATWSQGFKNLEIDLSTINEQQLIVLCRTHGELIRRPLIIFDNVLFVGFNEELMEKLIASQ</sequence>
<dbReference type="InterPro" id="IPR006660">
    <property type="entry name" value="Arsenate_reductase-like"/>
</dbReference>
<reference evidence="5 7" key="2">
    <citation type="submission" date="2019-05" db="EMBL/GenBank/DDBJ databases">
        <authorList>
            <consortium name="Pathogen Informatics"/>
        </authorList>
    </citation>
    <scope>NUCLEOTIDE SEQUENCE [LARGE SCALE GENOMIC DNA]</scope>
    <source>
        <strain evidence="5 7">NCTC12204</strain>
    </source>
</reference>
<comment type="caution">
    <text evidence="5">The sequence shown here is derived from an EMBL/GenBank/DDBJ whole genome shotgun (WGS) entry which is preliminary data.</text>
</comment>
<dbReference type="AlphaFoldDB" id="A0A1V8XAJ9"/>
<dbReference type="InterPro" id="IPR006504">
    <property type="entry name" value="Tscrpt_reg_Spx/MgsR"/>
</dbReference>
<evidence type="ECO:0000256" key="1">
    <source>
        <dbReference type="ARBA" id="ARBA00023157"/>
    </source>
</evidence>
<keyword evidence="2" id="KW-0676">Redox-active center</keyword>
<dbReference type="InterPro" id="IPR036249">
    <property type="entry name" value="Thioredoxin-like_sf"/>
</dbReference>
<dbReference type="GeneID" id="56785956"/>
<dbReference type="Pfam" id="PF03960">
    <property type="entry name" value="ArsC"/>
    <property type="match status" value="1"/>
</dbReference>
<dbReference type="Proteomes" id="UP000352698">
    <property type="component" value="Unassembled WGS sequence"/>
</dbReference>
<dbReference type="Gene3D" id="3.40.30.10">
    <property type="entry name" value="Glutaredoxin"/>
    <property type="match status" value="1"/>
</dbReference>
<organism evidence="5 7">
    <name type="scientific">Enterococcus hirae</name>
    <dbReference type="NCBI Taxonomy" id="1354"/>
    <lineage>
        <taxon>Bacteria</taxon>
        <taxon>Bacillati</taxon>
        <taxon>Bacillota</taxon>
        <taxon>Bacilli</taxon>
        <taxon>Lactobacillales</taxon>
        <taxon>Enterococcaceae</taxon>
        <taxon>Enterococcus</taxon>
    </lineage>
</organism>
<dbReference type="Proteomes" id="UP000253498">
    <property type="component" value="Unassembled WGS sequence"/>
</dbReference>
<comment type="similarity">
    <text evidence="3">Belongs to the ArsC family.</text>
</comment>
<dbReference type="EMBL" id="CABEEP010000001">
    <property type="protein sequence ID" value="VTQ59162.1"/>
    <property type="molecule type" value="Genomic_DNA"/>
</dbReference>
<evidence type="ECO:0000256" key="2">
    <source>
        <dbReference type="ARBA" id="ARBA00023284"/>
    </source>
</evidence>
<evidence type="ECO:0000313" key="4">
    <source>
        <dbReference type="EMBL" id="RBT67413.1"/>
    </source>
</evidence>
<gene>
    <name evidence="5" type="primary">spxA_2</name>
    <name evidence="4" type="ORF">EB03_02177</name>
    <name evidence="5" type="ORF">NCTC12204_00317</name>
</gene>
<dbReference type="STRING" id="1354.A6P53_01485"/>
<name>A0A1V8XAJ9_ENTHR</name>
<reference evidence="4 6" key="1">
    <citation type="submission" date="2015-06" db="EMBL/GenBank/DDBJ databases">
        <title>The Genome Sequence of Enterococcus hirae 88EA1.</title>
        <authorList>
            <consortium name="The Broad Institute Genomics Platform"/>
            <consortium name="The Broad Institute Genome Sequencing Center for Infectious Disease"/>
            <person name="Earl A.M."/>
            <person name="Van Tyne D."/>
            <person name="Lebreton F."/>
            <person name="Saavedra J.T."/>
            <person name="Gilmore M.S."/>
            <person name="Manson McGuire A."/>
            <person name="Clock S."/>
            <person name="Crupain M."/>
            <person name="Rangan U."/>
            <person name="Young S."/>
            <person name="Abouelleil A."/>
            <person name="Cao P."/>
            <person name="Chapman S.B."/>
            <person name="Griggs A."/>
            <person name="Priest M."/>
            <person name="Shea T."/>
            <person name="Wortman J."/>
            <person name="Nusbaum C."/>
            <person name="Birren B."/>
        </authorList>
    </citation>
    <scope>NUCLEOTIDE SEQUENCE [LARGE SCALE GENOMIC DNA]</scope>
    <source>
        <strain evidence="4 6">88EA1</strain>
    </source>
</reference>